<dbReference type="EMBL" id="QNRK01000001">
    <property type="protein sequence ID" value="RBP18126.1"/>
    <property type="molecule type" value="Genomic_DNA"/>
</dbReference>
<dbReference type="RefSeq" id="WP_113887200.1">
    <property type="nucleotide sequence ID" value="NZ_QNRK01000001.1"/>
</dbReference>
<dbReference type="PANTHER" id="PTHR43875:SF1">
    <property type="entry name" value="OSMOPROTECTIVE COMPOUNDS UPTAKE ATP-BINDING PROTEIN GGTA"/>
    <property type="match status" value="1"/>
</dbReference>
<evidence type="ECO:0000259" key="6">
    <source>
        <dbReference type="PROSITE" id="PS50893"/>
    </source>
</evidence>
<evidence type="ECO:0000256" key="2">
    <source>
        <dbReference type="ARBA" id="ARBA00005417"/>
    </source>
</evidence>
<comment type="similarity">
    <text evidence="2">Belongs to the ABC transporter superfamily.</text>
</comment>
<dbReference type="Gene3D" id="2.40.50.100">
    <property type="match status" value="1"/>
</dbReference>
<keyword evidence="3" id="KW-0813">Transport</keyword>
<evidence type="ECO:0000313" key="7">
    <source>
        <dbReference type="EMBL" id="RBP18126.1"/>
    </source>
</evidence>
<dbReference type="InterPro" id="IPR012340">
    <property type="entry name" value="NA-bd_OB-fold"/>
</dbReference>
<organism evidence="7 8">
    <name type="scientific">Roseiarcus fermentans</name>
    <dbReference type="NCBI Taxonomy" id="1473586"/>
    <lineage>
        <taxon>Bacteria</taxon>
        <taxon>Pseudomonadati</taxon>
        <taxon>Pseudomonadota</taxon>
        <taxon>Alphaproteobacteria</taxon>
        <taxon>Hyphomicrobiales</taxon>
        <taxon>Roseiarcaceae</taxon>
        <taxon>Roseiarcus</taxon>
    </lineage>
</organism>
<proteinExistence type="inferred from homology"/>
<dbReference type="GO" id="GO:0005524">
    <property type="term" value="F:ATP binding"/>
    <property type="evidence" value="ECO:0007669"/>
    <property type="project" value="UniProtKB-KW"/>
</dbReference>
<dbReference type="SMART" id="SM00382">
    <property type="entry name" value="AAA"/>
    <property type="match status" value="1"/>
</dbReference>
<dbReference type="PANTHER" id="PTHR43875">
    <property type="entry name" value="MALTODEXTRIN IMPORT ATP-BINDING PROTEIN MSMX"/>
    <property type="match status" value="1"/>
</dbReference>
<dbReference type="InterPro" id="IPR017871">
    <property type="entry name" value="ABC_transporter-like_CS"/>
</dbReference>
<dbReference type="GO" id="GO:0016887">
    <property type="term" value="F:ATP hydrolysis activity"/>
    <property type="evidence" value="ECO:0007669"/>
    <property type="project" value="InterPro"/>
</dbReference>
<keyword evidence="4" id="KW-0547">Nucleotide-binding</keyword>
<evidence type="ECO:0000256" key="4">
    <source>
        <dbReference type="ARBA" id="ARBA00022741"/>
    </source>
</evidence>
<dbReference type="GO" id="GO:0140359">
    <property type="term" value="F:ABC-type transporter activity"/>
    <property type="evidence" value="ECO:0007669"/>
    <property type="project" value="InterPro"/>
</dbReference>
<dbReference type="SUPFAM" id="SSF52540">
    <property type="entry name" value="P-loop containing nucleoside triphosphate hydrolases"/>
    <property type="match status" value="1"/>
</dbReference>
<dbReference type="InterPro" id="IPR013611">
    <property type="entry name" value="Transp-assoc_OB_typ2"/>
</dbReference>
<comment type="caution">
    <text evidence="7">The sequence shown here is derived from an EMBL/GenBank/DDBJ whole genome shotgun (WGS) entry which is preliminary data.</text>
</comment>
<reference evidence="7 8" key="1">
    <citation type="submission" date="2018-06" db="EMBL/GenBank/DDBJ databases">
        <title>Genomic Encyclopedia of Type Strains, Phase IV (KMG-IV): sequencing the most valuable type-strain genomes for metagenomic binning, comparative biology and taxonomic classification.</title>
        <authorList>
            <person name="Goeker M."/>
        </authorList>
    </citation>
    <scope>NUCLEOTIDE SEQUENCE [LARGE SCALE GENOMIC DNA]</scope>
    <source>
        <strain evidence="7 8">DSM 24875</strain>
    </source>
</reference>
<dbReference type="Gene3D" id="3.40.50.300">
    <property type="entry name" value="P-loop containing nucleotide triphosphate hydrolases"/>
    <property type="match status" value="1"/>
</dbReference>
<dbReference type="OrthoDB" id="9802264at2"/>
<dbReference type="Gene3D" id="2.40.50.140">
    <property type="entry name" value="Nucleic acid-binding proteins"/>
    <property type="match status" value="1"/>
</dbReference>
<dbReference type="PROSITE" id="PS50893">
    <property type="entry name" value="ABC_TRANSPORTER_2"/>
    <property type="match status" value="1"/>
</dbReference>
<dbReference type="Proteomes" id="UP000253529">
    <property type="component" value="Unassembled WGS sequence"/>
</dbReference>
<dbReference type="SUPFAM" id="SSF50331">
    <property type="entry name" value="MOP-like"/>
    <property type="match status" value="1"/>
</dbReference>
<dbReference type="GO" id="GO:0055052">
    <property type="term" value="C:ATP-binding cassette (ABC) transporter complex, substrate-binding subunit-containing"/>
    <property type="evidence" value="ECO:0007669"/>
    <property type="project" value="TreeGrafter"/>
</dbReference>
<evidence type="ECO:0000313" key="8">
    <source>
        <dbReference type="Proteomes" id="UP000253529"/>
    </source>
</evidence>
<dbReference type="InterPro" id="IPR015855">
    <property type="entry name" value="ABC_transpr_MalK-like"/>
</dbReference>
<dbReference type="PROSITE" id="PS00211">
    <property type="entry name" value="ABC_TRANSPORTER_1"/>
    <property type="match status" value="1"/>
</dbReference>
<evidence type="ECO:0000256" key="5">
    <source>
        <dbReference type="ARBA" id="ARBA00022840"/>
    </source>
</evidence>
<dbReference type="CDD" id="cd03301">
    <property type="entry name" value="ABC_MalK_N"/>
    <property type="match status" value="1"/>
</dbReference>
<dbReference type="GO" id="GO:0008643">
    <property type="term" value="P:carbohydrate transport"/>
    <property type="evidence" value="ECO:0007669"/>
    <property type="project" value="InterPro"/>
</dbReference>
<evidence type="ECO:0000256" key="3">
    <source>
        <dbReference type="ARBA" id="ARBA00022448"/>
    </source>
</evidence>
<name>A0A366FVE7_9HYPH</name>
<keyword evidence="8" id="KW-1185">Reference proteome</keyword>
<sequence length="391" mass="42585">MARLEVDAVTKIFGASVRAVDGLSFAVADREFVFLLGPSGAGKTTTLRMIAGLEQPSDGRVLIDGRDMTWAAPRDRNVAMVYDRNSLYPHLSAYENMAYPLRLRRTPGAELDARVKRVAEILRIGELLDRAPRQLSGGQQQRVAIGRMLVRDAGLYLMDEPISHLDAKLRSHMRLEFKKLQSEFAATILYVSHDQLEAMTMADRIIVVDHGAIQQIGAPREIFQRPANRFVAGFVGEPAMNFLACEVRADGGKIAAAGDGFSLPLCAEHAAALSAVARTPKAFEIGLRPQHLAIAGNGAEDGDERESGIGGTIYAVETLGSATVFDVSVGQTVIRVQANQDALPNRAFRINDPVRIRVDTRRLHLFDRESGRAAIHPSLSRESGRLAVLGA</sequence>
<evidence type="ECO:0000256" key="1">
    <source>
        <dbReference type="ARBA" id="ARBA00004417"/>
    </source>
</evidence>
<feature type="domain" description="ABC transporter" evidence="6">
    <location>
        <begin position="4"/>
        <end position="235"/>
    </location>
</feature>
<comment type="subcellular location">
    <subcellularLocation>
        <location evidence="1">Cell inner membrane</location>
        <topology evidence="1">Peripheral membrane protein</topology>
    </subcellularLocation>
</comment>
<gene>
    <name evidence="7" type="ORF">DFR50_10168</name>
</gene>
<dbReference type="InterPro" id="IPR047641">
    <property type="entry name" value="ABC_transpr_MalK/UgpC-like"/>
</dbReference>
<accession>A0A366FVE7</accession>
<dbReference type="FunFam" id="3.40.50.300:FF:000042">
    <property type="entry name" value="Maltose/maltodextrin ABC transporter, ATP-binding protein"/>
    <property type="match status" value="1"/>
</dbReference>
<dbReference type="InterPro" id="IPR008995">
    <property type="entry name" value="Mo/tungstate-bd_C_term_dom"/>
</dbReference>
<dbReference type="InterPro" id="IPR027417">
    <property type="entry name" value="P-loop_NTPase"/>
</dbReference>
<keyword evidence="5 7" id="KW-0067">ATP-binding</keyword>
<dbReference type="Pfam" id="PF08402">
    <property type="entry name" value="TOBE_2"/>
    <property type="match status" value="1"/>
</dbReference>
<dbReference type="AlphaFoldDB" id="A0A366FVE7"/>
<dbReference type="InterPro" id="IPR003593">
    <property type="entry name" value="AAA+_ATPase"/>
</dbReference>
<protein>
    <submittedName>
        <fullName evidence="7">Carbohydrate ABC transporter ATP-binding protein (CUT1 family)</fullName>
    </submittedName>
</protein>
<dbReference type="InterPro" id="IPR003439">
    <property type="entry name" value="ABC_transporter-like_ATP-bd"/>
</dbReference>
<dbReference type="Pfam" id="PF00005">
    <property type="entry name" value="ABC_tran"/>
    <property type="match status" value="1"/>
</dbReference>